<name>A0A255YY62_9PROT</name>
<comment type="subcellular location">
    <subcellularLocation>
        <location evidence="1">Cell membrane</location>
        <topology evidence="1">Multi-pass membrane protein</topology>
    </subcellularLocation>
</comment>
<dbReference type="NCBIfam" id="NF009301">
    <property type="entry name" value="PRK12658.1"/>
    <property type="match status" value="1"/>
</dbReference>
<dbReference type="Proteomes" id="UP000216998">
    <property type="component" value="Unassembled WGS sequence"/>
</dbReference>
<feature type="transmembrane region" description="Helical" evidence="7">
    <location>
        <begin position="28"/>
        <end position="46"/>
    </location>
</feature>
<evidence type="ECO:0000256" key="7">
    <source>
        <dbReference type="SAM" id="Phobius"/>
    </source>
</evidence>
<dbReference type="AlphaFoldDB" id="A0A255YY62"/>
<evidence type="ECO:0000256" key="6">
    <source>
        <dbReference type="ARBA" id="ARBA00023136"/>
    </source>
</evidence>
<evidence type="ECO:0000256" key="1">
    <source>
        <dbReference type="ARBA" id="ARBA00004651"/>
    </source>
</evidence>
<dbReference type="PANTHER" id="PTHR34583">
    <property type="entry name" value="ANTIPORTER SUBUNIT MNHC2-RELATED"/>
    <property type="match status" value="1"/>
</dbReference>
<dbReference type="GO" id="GO:0005886">
    <property type="term" value="C:plasma membrane"/>
    <property type="evidence" value="ECO:0007669"/>
    <property type="project" value="UniProtKB-SubCell"/>
</dbReference>
<keyword evidence="3" id="KW-1003">Cell membrane</keyword>
<dbReference type="EMBL" id="NOXU01000029">
    <property type="protein sequence ID" value="OYQ34183.1"/>
    <property type="molecule type" value="Genomic_DNA"/>
</dbReference>
<keyword evidence="4 7" id="KW-0812">Transmembrane</keyword>
<reference evidence="8 9" key="1">
    <citation type="submission" date="2017-07" db="EMBL/GenBank/DDBJ databases">
        <title>Niveispirillum cyanobacteriorum sp. nov., isolated from cyanobacterial aggregates in a eutrophic lake.</title>
        <authorList>
            <person name="Cai H."/>
        </authorList>
    </citation>
    <scope>NUCLEOTIDE SEQUENCE [LARGE SCALE GENOMIC DNA]</scope>
    <source>
        <strain evidence="9">TH1-14</strain>
    </source>
</reference>
<sequence>MEVIMALAVGGMVAGAVYLILSRQYLRVMFGVILLSNAVNVAILTVGRLTTGNPPLIAQGTEVMDHAAANPLPQALVLTAIVIGFSLLAFALVLGYRAYQEMGTLDTSAMRVAEPEEKP</sequence>
<evidence type="ECO:0000313" key="8">
    <source>
        <dbReference type="EMBL" id="OYQ34183.1"/>
    </source>
</evidence>
<gene>
    <name evidence="8" type="ORF">CHU95_12055</name>
</gene>
<accession>A0A255YY62</accession>
<proteinExistence type="inferred from homology"/>
<dbReference type="PANTHER" id="PTHR34583:SF2">
    <property type="entry name" value="ANTIPORTER SUBUNIT MNHC2-RELATED"/>
    <property type="match status" value="1"/>
</dbReference>
<dbReference type="Gene3D" id="1.10.287.3510">
    <property type="match status" value="1"/>
</dbReference>
<dbReference type="InterPro" id="IPR050601">
    <property type="entry name" value="CPA3_antiporter_subunitC"/>
</dbReference>
<keyword evidence="5 7" id="KW-1133">Transmembrane helix</keyword>
<keyword evidence="9" id="KW-1185">Reference proteome</keyword>
<feature type="transmembrane region" description="Helical" evidence="7">
    <location>
        <begin position="75"/>
        <end position="96"/>
    </location>
</feature>
<dbReference type="Pfam" id="PF00420">
    <property type="entry name" value="Oxidored_q2"/>
    <property type="match status" value="1"/>
</dbReference>
<dbReference type="RefSeq" id="WP_094456592.1">
    <property type="nucleotide sequence ID" value="NZ_NOXU01000029.1"/>
</dbReference>
<feature type="transmembrane region" description="Helical" evidence="7">
    <location>
        <begin position="6"/>
        <end position="21"/>
    </location>
</feature>
<evidence type="ECO:0000256" key="4">
    <source>
        <dbReference type="ARBA" id="ARBA00022692"/>
    </source>
</evidence>
<protein>
    <submittedName>
        <fullName evidence="8">Cation:proton antiporter</fullName>
    </submittedName>
</protein>
<keyword evidence="6 7" id="KW-0472">Membrane</keyword>
<evidence type="ECO:0000256" key="5">
    <source>
        <dbReference type="ARBA" id="ARBA00022989"/>
    </source>
</evidence>
<comment type="caution">
    <text evidence="8">The sequence shown here is derived from an EMBL/GenBank/DDBJ whole genome shotgun (WGS) entry which is preliminary data.</text>
</comment>
<evidence type="ECO:0000256" key="2">
    <source>
        <dbReference type="ARBA" id="ARBA00010388"/>
    </source>
</evidence>
<comment type="similarity">
    <text evidence="2">Belongs to the CPA3 antiporters (TC 2.A.63) subunit C family.</text>
</comment>
<dbReference type="InterPro" id="IPR039428">
    <property type="entry name" value="NUOK/Mnh_C1-like"/>
</dbReference>
<organism evidence="8 9">
    <name type="scientific">Niveispirillum lacus</name>
    <dbReference type="NCBI Taxonomy" id="1981099"/>
    <lineage>
        <taxon>Bacteria</taxon>
        <taxon>Pseudomonadati</taxon>
        <taxon>Pseudomonadota</taxon>
        <taxon>Alphaproteobacteria</taxon>
        <taxon>Rhodospirillales</taxon>
        <taxon>Azospirillaceae</taxon>
        <taxon>Niveispirillum</taxon>
    </lineage>
</organism>
<evidence type="ECO:0000256" key="3">
    <source>
        <dbReference type="ARBA" id="ARBA00022475"/>
    </source>
</evidence>
<dbReference type="OrthoDB" id="9799219at2"/>
<evidence type="ECO:0000313" key="9">
    <source>
        <dbReference type="Proteomes" id="UP000216998"/>
    </source>
</evidence>